<comment type="caution">
    <text evidence="1">The sequence shown here is derived from an EMBL/GenBank/DDBJ whole genome shotgun (WGS) entry which is preliminary data.</text>
</comment>
<keyword evidence="2" id="KW-1185">Reference proteome</keyword>
<gene>
    <name evidence="1" type="ORF">NPIL_461441</name>
</gene>
<protein>
    <submittedName>
        <fullName evidence="1">Uncharacterized protein</fullName>
    </submittedName>
</protein>
<reference evidence="1" key="1">
    <citation type="submission" date="2020-08" db="EMBL/GenBank/DDBJ databases">
        <title>Multicomponent nature underlies the extraordinary mechanical properties of spider dragline silk.</title>
        <authorList>
            <person name="Kono N."/>
            <person name="Nakamura H."/>
            <person name="Mori M."/>
            <person name="Yoshida Y."/>
            <person name="Ohtoshi R."/>
            <person name="Malay A.D."/>
            <person name="Moran D.A.P."/>
            <person name="Tomita M."/>
            <person name="Numata K."/>
            <person name="Arakawa K."/>
        </authorList>
    </citation>
    <scope>NUCLEOTIDE SEQUENCE</scope>
</reference>
<proteinExistence type="predicted"/>
<dbReference type="AlphaFoldDB" id="A0A8X6NJT6"/>
<name>A0A8X6NJT6_NEPPI</name>
<sequence>SQLGRDRHWLVFLPSPHGGTSGPNWVPQHQCCMTCDGSLSVYLELRATVDEGHGLALTTQTDLPPPYSL</sequence>
<accession>A0A8X6NJT6</accession>
<evidence type="ECO:0000313" key="1">
    <source>
        <dbReference type="EMBL" id="GFT16970.1"/>
    </source>
</evidence>
<organism evidence="1 2">
    <name type="scientific">Nephila pilipes</name>
    <name type="common">Giant wood spider</name>
    <name type="synonym">Nephila maculata</name>
    <dbReference type="NCBI Taxonomy" id="299642"/>
    <lineage>
        <taxon>Eukaryota</taxon>
        <taxon>Metazoa</taxon>
        <taxon>Ecdysozoa</taxon>
        <taxon>Arthropoda</taxon>
        <taxon>Chelicerata</taxon>
        <taxon>Arachnida</taxon>
        <taxon>Araneae</taxon>
        <taxon>Araneomorphae</taxon>
        <taxon>Entelegynae</taxon>
        <taxon>Araneoidea</taxon>
        <taxon>Nephilidae</taxon>
        <taxon>Nephila</taxon>
    </lineage>
</organism>
<evidence type="ECO:0000313" key="2">
    <source>
        <dbReference type="Proteomes" id="UP000887013"/>
    </source>
</evidence>
<dbReference type="Proteomes" id="UP000887013">
    <property type="component" value="Unassembled WGS sequence"/>
</dbReference>
<dbReference type="EMBL" id="BMAW01058577">
    <property type="protein sequence ID" value="GFT16970.1"/>
    <property type="molecule type" value="Genomic_DNA"/>
</dbReference>
<feature type="non-terminal residue" evidence="1">
    <location>
        <position position="1"/>
    </location>
</feature>